<evidence type="ECO:0000313" key="12">
    <source>
        <dbReference type="EMBL" id="TGN39862.1"/>
    </source>
</evidence>
<feature type="domain" description="TonB-dependent receptor-like beta-barrel" evidence="10">
    <location>
        <begin position="235"/>
        <end position="666"/>
    </location>
</feature>
<dbReference type="OrthoDB" id="7051185at2"/>
<name>A0A4Z1CH46_9GAMM</name>
<evidence type="ECO:0000259" key="11">
    <source>
        <dbReference type="Pfam" id="PF07715"/>
    </source>
</evidence>
<dbReference type="Gene3D" id="2.170.130.10">
    <property type="entry name" value="TonB-dependent receptor, plug domain"/>
    <property type="match status" value="1"/>
</dbReference>
<evidence type="ECO:0000259" key="10">
    <source>
        <dbReference type="Pfam" id="PF00593"/>
    </source>
</evidence>
<evidence type="ECO:0000256" key="3">
    <source>
        <dbReference type="ARBA" id="ARBA00022452"/>
    </source>
</evidence>
<evidence type="ECO:0000256" key="4">
    <source>
        <dbReference type="ARBA" id="ARBA00022692"/>
    </source>
</evidence>
<evidence type="ECO:0000256" key="2">
    <source>
        <dbReference type="ARBA" id="ARBA00022448"/>
    </source>
</evidence>
<dbReference type="Pfam" id="PF07715">
    <property type="entry name" value="Plug"/>
    <property type="match status" value="1"/>
</dbReference>
<evidence type="ECO:0000256" key="7">
    <source>
        <dbReference type="ARBA" id="ARBA00023237"/>
    </source>
</evidence>
<protein>
    <recommendedName>
        <fullName evidence="14">TonB-dependent receptor</fullName>
    </recommendedName>
</protein>
<dbReference type="PANTHER" id="PTHR30069">
    <property type="entry name" value="TONB-DEPENDENT OUTER MEMBRANE RECEPTOR"/>
    <property type="match status" value="1"/>
</dbReference>
<organism evidence="12 13">
    <name type="scientific">Marinobacter confluentis</name>
    <dbReference type="NCBI Taxonomy" id="1697557"/>
    <lineage>
        <taxon>Bacteria</taxon>
        <taxon>Pseudomonadati</taxon>
        <taxon>Pseudomonadota</taxon>
        <taxon>Gammaproteobacteria</taxon>
        <taxon>Pseudomonadales</taxon>
        <taxon>Marinobacteraceae</taxon>
        <taxon>Marinobacter</taxon>
    </lineage>
</organism>
<evidence type="ECO:0000256" key="1">
    <source>
        <dbReference type="ARBA" id="ARBA00004571"/>
    </source>
</evidence>
<dbReference type="EMBL" id="SRPF01000002">
    <property type="protein sequence ID" value="TGN39862.1"/>
    <property type="molecule type" value="Genomic_DNA"/>
</dbReference>
<comment type="similarity">
    <text evidence="8 9">Belongs to the TonB-dependent receptor family.</text>
</comment>
<dbReference type="SUPFAM" id="SSF56935">
    <property type="entry name" value="Porins"/>
    <property type="match status" value="1"/>
</dbReference>
<keyword evidence="2 8" id="KW-0813">Transport</keyword>
<keyword evidence="3 8" id="KW-1134">Transmembrane beta strand</keyword>
<dbReference type="GO" id="GO:0009279">
    <property type="term" value="C:cell outer membrane"/>
    <property type="evidence" value="ECO:0007669"/>
    <property type="project" value="UniProtKB-SubCell"/>
</dbReference>
<dbReference type="AlphaFoldDB" id="A0A4Z1CH46"/>
<proteinExistence type="inferred from homology"/>
<dbReference type="Pfam" id="PF00593">
    <property type="entry name" value="TonB_dep_Rec_b-barrel"/>
    <property type="match status" value="1"/>
</dbReference>
<dbReference type="GO" id="GO:0015344">
    <property type="term" value="F:siderophore uptake transmembrane transporter activity"/>
    <property type="evidence" value="ECO:0007669"/>
    <property type="project" value="TreeGrafter"/>
</dbReference>
<dbReference type="InterPro" id="IPR037066">
    <property type="entry name" value="Plug_dom_sf"/>
</dbReference>
<comment type="subcellular location">
    <subcellularLocation>
        <location evidence="1 8">Cell outer membrane</location>
        <topology evidence="1 8">Multi-pass membrane protein</topology>
    </subcellularLocation>
</comment>
<evidence type="ECO:0000256" key="8">
    <source>
        <dbReference type="PROSITE-ProRule" id="PRU01360"/>
    </source>
</evidence>
<accession>A0A4Z1CH46</accession>
<keyword evidence="4 8" id="KW-0812">Transmembrane</keyword>
<dbReference type="Gene3D" id="2.40.170.20">
    <property type="entry name" value="TonB-dependent receptor, beta-barrel domain"/>
    <property type="match status" value="1"/>
</dbReference>
<keyword evidence="5 9" id="KW-0798">TonB box</keyword>
<evidence type="ECO:0000313" key="13">
    <source>
        <dbReference type="Proteomes" id="UP000298325"/>
    </source>
</evidence>
<dbReference type="GO" id="GO:0044718">
    <property type="term" value="P:siderophore transmembrane transport"/>
    <property type="evidence" value="ECO:0007669"/>
    <property type="project" value="TreeGrafter"/>
</dbReference>
<evidence type="ECO:0000256" key="5">
    <source>
        <dbReference type="ARBA" id="ARBA00023077"/>
    </source>
</evidence>
<dbReference type="Proteomes" id="UP000298325">
    <property type="component" value="Unassembled WGS sequence"/>
</dbReference>
<reference evidence="12 13" key="1">
    <citation type="submission" date="2019-04" db="EMBL/GenBank/DDBJ databases">
        <authorList>
            <person name="Park S."/>
            <person name="Yoon J.-H."/>
        </authorList>
    </citation>
    <scope>NUCLEOTIDE SEQUENCE [LARGE SCALE GENOMIC DNA]</scope>
    <source>
        <strain evidence="12 13">HJM-18</strain>
    </source>
</reference>
<keyword evidence="13" id="KW-1185">Reference proteome</keyword>
<sequence>MNKASSIISGALSGPFRMACIVAAVFLLKPTSVQAESLTEQGSEAHFFTEVPVGITVSRMMQPVNRAAASVTVIDRDMIRASGATQIVDLLRLVPGFQVSGATIGSPHLVAYHGQSDLLQRGLEVMVDGASVYSSFLTVDWQTLGVALEDIERIEVLRGGGAPTYGYNAFTSTINIITRKPIASTGVYAGGLAGSRNTRSATARYGAADGALEYRLTGKFEETDGNRDRSDGWQFGTLNFRGQVGLGYSDELDIDLSGTYGEFDVNADLPIAQPDAVRDSRTDRQRLRWTRTLDTDRDVYVQFYRQYSNQDDRENLGLLSEITGLPPGAIPTLFDGRSDQAIEAGWYTYEEERHDLEVQYRDYESGSVSWVLGAGGRQESIKSAETFESDRWKRDNSYRAFAQASIPLSEQWLANIGGVLERGDLYDTGASYRVGVNYFPSPDHTLRLTYSHAERKPTLFEEYFNKAFYFDDGGVLVQLTSSQGGLEPEELDVIDVGYIGQLFNNALLVDLRLFYERLDNQIRSTTDTTSTFPGYLNNGVEVWYEGRVGVDTWGLEGQLKTEPWQSAQLSFQFAFLRSEDRYDPIETGLASRENHVPDTTLSLLLSQSLGHQLDASLVYYYLDDMSWNGDATLGGPSTIKSTHRLDVRIAKQLGQHWLVEGIAQNLASRYEEGIRGESAQDPRYLLRVSAQY</sequence>
<dbReference type="PANTHER" id="PTHR30069:SF27">
    <property type="entry name" value="BLL4766 PROTEIN"/>
    <property type="match status" value="1"/>
</dbReference>
<feature type="domain" description="TonB-dependent receptor plug" evidence="11">
    <location>
        <begin position="65"/>
        <end position="170"/>
    </location>
</feature>
<dbReference type="PROSITE" id="PS52016">
    <property type="entry name" value="TONB_DEPENDENT_REC_3"/>
    <property type="match status" value="1"/>
</dbReference>
<dbReference type="InterPro" id="IPR012910">
    <property type="entry name" value="Plug_dom"/>
</dbReference>
<dbReference type="InterPro" id="IPR039426">
    <property type="entry name" value="TonB-dep_rcpt-like"/>
</dbReference>
<gene>
    <name evidence="12" type="ORF">E5Q11_06050</name>
</gene>
<comment type="caution">
    <text evidence="12">The sequence shown here is derived from an EMBL/GenBank/DDBJ whole genome shotgun (WGS) entry which is preliminary data.</text>
</comment>
<keyword evidence="7 8" id="KW-0998">Cell outer membrane</keyword>
<evidence type="ECO:0008006" key="14">
    <source>
        <dbReference type="Google" id="ProtNLM"/>
    </source>
</evidence>
<dbReference type="InterPro" id="IPR036942">
    <property type="entry name" value="Beta-barrel_TonB_sf"/>
</dbReference>
<keyword evidence="6 8" id="KW-0472">Membrane</keyword>
<evidence type="ECO:0000256" key="6">
    <source>
        <dbReference type="ARBA" id="ARBA00023136"/>
    </source>
</evidence>
<dbReference type="InterPro" id="IPR000531">
    <property type="entry name" value="Beta-barrel_TonB"/>
</dbReference>
<evidence type="ECO:0000256" key="9">
    <source>
        <dbReference type="RuleBase" id="RU003357"/>
    </source>
</evidence>